<evidence type="ECO:0000256" key="2">
    <source>
        <dbReference type="ARBA" id="ARBA00011901"/>
    </source>
</evidence>
<dbReference type="EC" id="3.5.1.28" evidence="2"/>
<accession>A0ABV9I3F3</accession>
<evidence type="ECO:0000313" key="6">
    <source>
        <dbReference type="EMBL" id="MFC4636714.1"/>
    </source>
</evidence>
<evidence type="ECO:0000256" key="1">
    <source>
        <dbReference type="ARBA" id="ARBA00001561"/>
    </source>
</evidence>
<organism evidence="6 7">
    <name type="scientific">Deinococcus hohokamensis</name>
    <dbReference type="NCBI Taxonomy" id="309883"/>
    <lineage>
        <taxon>Bacteria</taxon>
        <taxon>Thermotogati</taxon>
        <taxon>Deinococcota</taxon>
        <taxon>Deinococci</taxon>
        <taxon>Deinococcales</taxon>
        <taxon>Deinococcaceae</taxon>
        <taxon>Deinococcus</taxon>
    </lineage>
</organism>
<keyword evidence="4" id="KW-0961">Cell wall biogenesis/degradation</keyword>
<dbReference type="PANTHER" id="PTHR30417">
    <property type="entry name" value="N-ACETYLMURAMOYL-L-ALANINE AMIDASE AMID"/>
    <property type="match status" value="1"/>
</dbReference>
<feature type="domain" description="N-acetylmuramoyl-L-alanine amidase" evidence="5">
    <location>
        <begin position="10"/>
        <end position="149"/>
    </location>
</feature>
<dbReference type="InterPro" id="IPR036505">
    <property type="entry name" value="Amidase/PGRP_sf"/>
</dbReference>
<keyword evidence="3 6" id="KW-0378">Hydrolase</keyword>
<dbReference type="InterPro" id="IPR002502">
    <property type="entry name" value="Amidase_domain"/>
</dbReference>
<evidence type="ECO:0000256" key="3">
    <source>
        <dbReference type="ARBA" id="ARBA00022801"/>
    </source>
</evidence>
<gene>
    <name evidence="6" type="ORF">ACFO0D_00030</name>
</gene>
<name>A0ABV9I3F3_9DEIO</name>
<keyword evidence="7" id="KW-1185">Reference proteome</keyword>
<dbReference type="PANTHER" id="PTHR30417:SF1">
    <property type="entry name" value="N-ACETYLMURAMOYL-L-ALANINE AMIDASE AMID"/>
    <property type="match status" value="1"/>
</dbReference>
<protein>
    <recommendedName>
        <fullName evidence="2">N-acetylmuramoyl-L-alanine amidase</fullName>
        <ecNumber evidence="2">3.5.1.28</ecNumber>
    </recommendedName>
</protein>
<dbReference type="Pfam" id="PF01510">
    <property type="entry name" value="Amidase_2"/>
    <property type="match status" value="1"/>
</dbReference>
<evidence type="ECO:0000256" key="4">
    <source>
        <dbReference type="ARBA" id="ARBA00023316"/>
    </source>
</evidence>
<dbReference type="InterPro" id="IPR051206">
    <property type="entry name" value="NAMLAA_amidase_2"/>
</dbReference>
<comment type="caution">
    <text evidence="6">The sequence shown here is derived from an EMBL/GenBank/DDBJ whole genome shotgun (WGS) entry which is preliminary data.</text>
</comment>
<proteinExistence type="predicted"/>
<dbReference type="Proteomes" id="UP001595952">
    <property type="component" value="Unassembled WGS sequence"/>
</dbReference>
<dbReference type="EMBL" id="JBHSEI010000001">
    <property type="protein sequence ID" value="MFC4636714.1"/>
    <property type="molecule type" value="Genomic_DNA"/>
</dbReference>
<evidence type="ECO:0000313" key="7">
    <source>
        <dbReference type="Proteomes" id="UP001595952"/>
    </source>
</evidence>
<comment type="catalytic activity">
    <reaction evidence="1">
        <text>Hydrolyzes the link between N-acetylmuramoyl residues and L-amino acid residues in certain cell-wall glycopeptides.</text>
        <dbReference type="EC" id="3.5.1.28"/>
    </reaction>
</comment>
<sequence length="215" mass="23893">MNIEWKEAHPKNFKLGRTAKIDRVVIHVAEGTYSGTLNWFRNPEAGVSAHYTVAKDGRVGQSVSEANTAWHAGTVPDGQPDMNPRSIGIEHEGKQDPQHPWQPTAVQLDATARLVAEICNRHHIPADRQHIIGHNEVFPGRVARANCPGKGWPWDEFLARVSQYLLVYPVPGQQPNPGDTVRLFDPQTNKQIGTGTLVGDKVYIPPEVLKRLGDR</sequence>
<dbReference type="CDD" id="cd06583">
    <property type="entry name" value="PGRP"/>
    <property type="match status" value="1"/>
</dbReference>
<reference evidence="7" key="1">
    <citation type="journal article" date="2019" name="Int. J. Syst. Evol. Microbiol.">
        <title>The Global Catalogue of Microorganisms (GCM) 10K type strain sequencing project: providing services to taxonomists for standard genome sequencing and annotation.</title>
        <authorList>
            <consortium name="The Broad Institute Genomics Platform"/>
            <consortium name="The Broad Institute Genome Sequencing Center for Infectious Disease"/>
            <person name="Wu L."/>
            <person name="Ma J."/>
        </authorList>
    </citation>
    <scope>NUCLEOTIDE SEQUENCE [LARGE SCALE GENOMIC DNA]</scope>
    <source>
        <strain evidence="7">CCUG 55995</strain>
    </source>
</reference>
<dbReference type="RefSeq" id="WP_380059762.1">
    <property type="nucleotide sequence ID" value="NZ_JBHSEI010000001.1"/>
</dbReference>
<dbReference type="SMART" id="SM00644">
    <property type="entry name" value="Ami_2"/>
    <property type="match status" value="1"/>
</dbReference>
<evidence type="ECO:0000259" key="5">
    <source>
        <dbReference type="SMART" id="SM00644"/>
    </source>
</evidence>
<dbReference type="SUPFAM" id="SSF55846">
    <property type="entry name" value="N-acetylmuramoyl-L-alanine amidase-like"/>
    <property type="match status" value="1"/>
</dbReference>
<dbReference type="GO" id="GO:0008745">
    <property type="term" value="F:N-acetylmuramoyl-L-alanine amidase activity"/>
    <property type="evidence" value="ECO:0007669"/>
    <property type="project" value="UniProtKB-EC"/>
</dbReference>
<dbReference type="Gene3D" id="3.40.80.10">
    <property type="entry name" value="Peptidoglycan recognition protein-like"/>
    <property type="match status" value="1"/>
</dbReference>